<evidence type="ECO:0000259" key="1">
    <source>
        <dbReference type="Pfam" id="PF01425"/>
    </source>
</evidence>
<protein>
    <submittedName>
        <fullName evidence="2">Amidase</fullName>
    </submittedName>
</protein>
<dbReference type="PANTHER" id="PTHR42678:SF34">
    <property type="entry name" value="OS04G0183300 PROTEIN"/>
    <property type="match status" value="1"/>
</dbReference>
<feature type="domain" description="Amidase" evidence="1">
    <location>
        <begin position="123"/>
        <end position="527"/>
    </location>
</feature>
<dbReference type="PROSITE" id="PS51257">
    <property type="entry name" value="PROKAR_LIPOPROTEIN"/>
    <property type="match status" value="1"/>
</dbReference>
<dbReference type="PANTHER" id="PTHR42678">
    <property type="entry name" value="AMIDASE"/>
    <property type="match status" value="1"/>
</dbReference>
<evidence type="ECO:0000313" key="2">
    <source>
        <dbReference type="EMBL" id="TDQ33369.1"/>
    </source>
</evidence>
<dbReference type="Proteomes" id="UP000295468">
    <property type="component" value="Unassembled WGS sequence"/>
</dbReference>
<dbReference type="AlphaFoldDB" id="A0A4R6TTV9"/>
<reference evidence="2 3" key="1">
    <citation type="submission" date="2019-03" db="EMBL/GenBank/DDBJ databases">
        <title>Genomic Encyclopedia of Archaeal and Bacterial Type Strains, Phase II (KMG-II): from individual species to whole genera.</title>
        <authorList>
            <person name="Goeker M."/>
        </authorList>
    </citation>
    <scope>NUCLEOTIDE SEQUENCE [LARGE SCALE GENOMIC DNA]</scope>
    <source>
        <strain evidence="2 3">DSM 18435</strain>
    </source>
</reference>
<evidence type="ECO:0000313" key="3">
    <source>
        <dbReference type="Proteomes" id="UP000295468"/>
    </source>
</evidence>
<dbReference type="OrthoDB" id="9811471at2"/>
<dbReference type="InterPro" id="IPR036928">
    <property type="entry name" value="AS_sf"/>
</dbReference>
<organism evidence="2 3">
    <name type="scientific">Zeaxanthinibacter enoshimensis</name>
    <dbReference type="NCBI Taxonomy" id="392009"/>
    <lineage>
        <taxon>Bacteria</taxon>
        <taxon>Pseudomonadati</taxon>
        <taxon>Bacteroidota</taxon>
        <taxon>Flavobacteriia</taxon>
        <taxon>Flavobacteriales</taxon>
        <taxon>Flavobacteriaceae</taxon>
        <taxon>Zeaxanthinibacter</taxon>
    </lineage>
</organism>
<gene>
    <name evidence="2" type="ORF">CLV82_1208</name>
</gene>
<sequence length="547" mass="60540">MRYIIPLAILLLLSCQAEQKFEIAPWVPYDESGILQANADHENTRLRYKRIQAKVLDKNDLWAVISPQLQGFSEERYQELKPLIFEQDILSIQDKVESGQLTYEALAQWYLYRIVRYENDPETALNAIIAINPEVVAQARERDAERTADRHPVFGIPILVKDNINTSGMATTAGADALKNNFAPDAHIIRKFREHGGLVLGKTNLSEWANFFCSDCPNGYSAMGGQTLNPYGPRQFDTGGSSSGSGVAMAANYAAATIGTETSGSILSPASKNSVVGLKPTVGLLSRSGIVPISSTLDTPGPITKHVVDNAILLSALTGEDRDDPVTLEKSSPKQYWKDLREADLSSFRLGVNKEFLKDSIYAETVQKLEAAGVTTIAFEPIEADLTDFGRVLSADMQTDLAHYLKNFSGDSVRFQSAAEIERYNEADSVIRMPYGQERFHSVSAEDLDSTALADLKQRLNQEAVRYFTTPMDTHKLDAVLSINNYSAGYAAMAHFPCLTIPMGYSTDGEPIGLTFIGKPFEEEKLLKMAYDFERNFNNRKPPAVYD</sequence>
<proteinExistence type="predicted"/>
<dbReference type="SUPFAM" id="SSF75304">
    <property type="entry name" value="Amidase signature (AS) enzymes"/>
    <property type="match status" value="1"/>
</dbReference>
<dbReference type="InterPro" id="IPR023631">
    <property type="entry name" value="Amidase_dom"/>
</dbReference>
<dbReference type="RefSeq" id="WP_133643365.1">
    <property type="nucleotide sequence ID" value="NZ_SNYI01000001.1"/>
</dbReference>
<name>A0A4R6TTV9_9FLAO</name>
<accession>A0A4R6TTV9</accession>
<dbReference type="EMBL" id="SNYI01000001">
    <property type="protein sequence ID" value="TDQ33369.1"/>
    <property type="molecule type" value="Genomic_DNA"/>
</dbReference>
<dbReference type="Gene3D" id="3.90.1300.10">
    <property type="entry name" value="Amidase signature (AS) domain"/>
    <property type="match status" value="1"/>
</dbReference>
<keyword evidence="3" id="KW-1185">Reference proteome</keyword>
<comment type="caution">
    <text evidence="2">The sequence shown here is derived from an EMBL/GenBank/DDBJ whole genome shotgun (WGS) entry which is preliminary data.</text>
</comment>
<dbReference type="Pfam" id="PF01425">
    <property type="entry name" value="Amidase"/>
    <property type="match status" value="1"/>
</dbReference>